<sequence length="69" mass="7536">GPWEAGLPQWSGQADTTVGGRCRRRAGASEVSSSASDWYLRSTERCRPLPWKSKGRTPMQGESWPNGTG</sequence>
<keyword evidence="3" id="KW-1185">Reference proteome</keyword>
<proteinExistence type="predicted"/>
<comment type="caution">
    <text evidence="2">The sequence shown here is derived from an EMBL/GenBank/DDBJ whole genome shotgun (WGS) entry which is preliminary data.</text>
</comment>
<protein>
    <submittedName>
        <fullName evidence="2">Uncharacterized protein</fullName>
    </submittedName>
</protein>
<dbReference type="Proteomes" id="UP000269945">
    <property type="component" value="Unassembled WGS sequence"/>
</dbReference>
<feature type="region of interest" description="Disordered" evidence="1">
    <location>
        <begin position="1"/>
        <end position="69"/>
    </location>
</feature>
<dbReference type="EMBL" id="CYRY02044501">
    <property type="protein sequence ID" value="VCX39481.1"/>
    <property type="molecule type" value="Genomic_DNA"/>
</dbReference>
<evidence type="ECO:0000256" key="1">
    <source>
        <dbReference type="SAM" id="MobiDB-lite"/>
    </source>
</evidence>
<evidence type="ECO:0000313" key="3">
    <source>
        <dbReference type="Proteomes" id="UP000269945"/>
    </source>
</evidence>
<organism evidence="2 3">
    <name type="scientific">Gulo gulo</name>
    <name type="common">Wolverine</name>
    <name type="synonym">Gluton</name>
    <dbReference type="NCBI Taxonomy" id="48420"/>
    <lineage>
        <taxon>Eukaryota</taxon>
        <taxon>Metazoa</taxon>
        <taxon>Chordata</taxon>
        <taxon>Craniata</taxon>
        <taxon>Vertebrata</taxon>
        <taxon>Euteleostomi</taxon>
        <taxon>Mammalia</taxon>
        <taxon>Eutheria</taxon>
        <taxon>Laurasiatheria</taxon>
        <taxon>Carnivora</taxon>
        <taxon>Caniformia</taxon>
        <taxon>Musteloidea</taxon>
        <taxon>Mustelidae</taxon>
        <taxon>Guloninae</taxon>
        <taxon>Gulo</taxon>
    </lineage>
</organism>
<dbReference type="AlphaFoldDB" id="A0A9X9M8Q2"/>
<reference evidence="2 3" key="1">
    <citation type="submission" date="2018-10" db="EMBL/GenBank/DDBJ databases">
        <authorList>
            <person name="Ekblom R."/>
            <person name="Jareborg N."/>
        </authorList>
    </citation>
    <scope>NUCLEOTIDE SEQUENCE [LARGE SCALE GENOMIC DNA]</scope>
    <source>
        <tissue evidence="2">Muscle</tissue>
    </source>
</reference>
<gene>
    <name evidence="2" type="ORF">BN2614_LOCUS1</name>
</gene>
<evidence type="ECO:0000313" key="2">
    <source>
        <dbReference type="EMBL" id="VCX39481.1"/>
    </source>
</evidence>
<accession>A0A9X9M8Q2</accession>
<name>A0A9X9M8Q2_GULGU</name>
<feature type="non-terminal residue" evidence="2">
    <location>
        <position position="69"/>
    </location>
</feature>